<dbReference type="PANTHER" id="PTHR10037">
    <property type="entry name" value="VOLTAGE-GATED CATION CHANNEL CALCIUM AND SODIUM"/>
    <property type="match status" value="1"/>
</dbReference>
<evidence type="ECO:0000256" key="2">
    <source>
        <dbReference type="ARBA" id="ARBA00022692"/>
    </source>
</evidence>
<evidence type="ECO:0000313" key="8">
    <source>
        <dbReference type="EMBL" id="CAL4776758.1"/>
    </source>
</evidence>
<feature type="transmembrane region" description="Helical" evidence="5">
    <location>
        <begin position="460"/>
        <end position="481"/>
    </location>
</feature>
<gene>
    <name evidence="7" type="ORF">C1SCF055_LOCUS16522</name>
</gene>
<dbReference type="Gene3D" id="1.20.120.350">
    <property type="entry name" value="Voltage-gated potassium channels. Chain C"/>
    <property type="match status" value="1"/>
</dbReference>
<comment type="caution">
    <text evidence="7">The sequence shown here is derived from an EMBL/GenBank/DDBJ whole genome shotgun (WGS) entry which is preliminary data.</text>
</comment>
<evidence type="ECO:0000256" key="4">
    <source>
        <dbReference type="ARBA" id="ARBA00023136"/>
    </source>
</evidence>
<dbReference type="InterPro" id="IPR043203">
    <property type="entry name" value="VGCC_Ca_Na"/>
</dbReference>
<feature type="transmembrane region" description="Helical" evidence="5">
    <location>
        <begin position="275"/>
        <end position="291"/>
    </location>
</feature>
<keyword evidence="2 5" id="KW-0812">Transmembrane</keyword>
<feature type="domain" description="Ion transport" evidence="6">
    <location>
        <begin position="258"/>
        <end position="481"/>
    </location>
</feature>
<dbReference type="SUPFAM" id="SSF81324">
    <property type="entry name" value="Voltage-gated potassium channels"/>
    <property type="match status" value="1"/>
</dbReference>
<dbReference type="EMBL" id="CAMXCT010001369">
    <property type="protein sequence ID" value="CAI3989446.1"/>
    <property type="molecule type" value="Genomic_DNA"/>
</dbReference>
<accession>A0A9P1CDI8</accession>
<keyword evidence="9" id="KW-1185">Reference proteome</keyword>
<evidence type="ECO:0000256" key="3">
    <source>
        <dbReference type="ARBA" id="ARBA00022989"/>
    </source>
</evidence>
<protein>
    <recommendedName>
        <fullName evidence="6">Ion transport domain-containing protein</fullName>
    </recommendedName>
</protein>
<evidence type="ECO:0000313" key="7">
    <source>
        <dbReference type="EMBL" id="CAI3989446.1"/>
    </source>
</evidence>
<comment type="subcellular location">
    <subcellularLocation>
        <location evidence="1">Membrane</location>
        <topology evidence="1">Multi-pass membrane protein</topology>
    </subcellularLocation>
</comment>
<dbReference type="OrthoDB" id="2984333at2759"/>
<evidence type="ECO:0000259" key="6">
    <source>
        <dbReference type="Pfam" id="PF00520"/>
    </source>
</evidence>
<evidence type="ECO:0000256" key="1">
    <source>
        <dbReference type="ARBA" id="ARBA00004141"/>
    </source>
</evidence>
<keyword evidence="4 5" id="KW-0472">Membrane</keyword>
<dbReference type="PANTHER" id="PTHR10037:SF62">
    <property type="entry name" value="SODIUM CHANNEL PROTEIN 60E"/>
    <property type="match status" value="1"/>
</dbReference>
<sequence>MAELPVKKLQQSRKRRNGTCWDGEITILPKQPCLQRAHTGSCTYIVKELIEGQEFLTGNAKRKPVVSSLCKFCLGQRQPKHPRPVTAPRWQRRTRSASVLQQAQLEISNTIDFEQTSMLNATPIEKFELEMIVQSFQKALPRQIVTEEVRNDPTSTTVAKLRRGDSAVQSIVSSKADLSSEREAMISAKKALNGMHHGRDVGDVLFKFETLKEPPREGCLAEDPTRCNVVASSTRYTWLKLAKPKHLLVSIALSADYEIQNLGQEATLVQQNVELALTLFYVVELFLKLMVNRLYFFVNEDSLWNCFDFVLVMFSIVEYAVKIHLEVTGTDSGGGGGMNVGFLRMFRLCKIAKVLRVFRTLRFFTELRLMMDCVLGSFINVFWCLAMIVFVLYVFSLLIVQGLTEYLLAEVDNLTEAYKDQYVRFFGSVSQIPQMPQSKTATTAGIDWSEAFVVLRVAGVFPSICFLTYVIIFTISVWNIVTSTFVEKAMKLAQPDLESMIHEKNIKDAKDAGDLARLFLPFTSKNDEGDDVISFEQIRAAADQPRFRQDLTVRGVDIKNVEIFFKMLSAVNEGGVKLQTLVSACVRMKGVATSIDLQSVSFEIQMISSFLAKTATAERSWLDPVDLLFFKGDFPSKATKMENVTISNR</sequence>
<evidence type="ECO:0000256" key="5">
    <source>
        <dbReference type="SAM" id="Phobius"/>
    </source>
</evidence>
<keyword evidence="3 5" id="KW-1133">Transmembrane helix</keyword>
<name>A0A9P1CDI8_9DINO</name>
<dbReference type="GO" id="GO:0005248">
    <property type="term" value="F:voltage-gated sodium channel activity"/>
    <property type="evidence" value="ECO:0007669"/>
    <property type="project" value="TreeGrafter"/>
</dbReference>
<dbReference type="AlphaFoldDB" id="A0A9P1CDI8"/>
<dbReference type="GO" id="GO:0001518">
    <property type="term" value="C:voltage-gated sodium channel complex"/>
    <property type="evidence" value="ECO:0007669"/>
    <property type="project" value="TreeGrafter"/>
</dbReference>
<dbReference type="Pfam" id="PF00520">
    <property type="entry name" value="Ion_trans"/>
    <property type="match status" value="1"/>
</dbReference>
<feature type="transmembrane region" description="Helical" evidence="5">
    <location>
        <begin position="378"/>
        <end position="400"/>
    </location>
</feature>
<dbReference type="InterPro" id="IPR005821">
    <property type="entry name" value="Ion_trans_dom"/>
</dbReference>
<organism evidence="7">
    <name type="scientific">Cladocopium goreaui</name>
    <dbReference type="NCBI Taxonomy" id="2562237"/>
    <lineage>
        <taxon>Eukaryota</taxon>
        <taxon>Sar</taxon>
        <taxon>Alveolata</taxon>
        <taxon>Dinophyceae</taxon>
        <taxon>Suessiales</taxon>
        <taxon>Symbiodiniaceae</taxon>
        <taxon>Cladocopium</taxon>
    </lineage>
</organism>
<dbReference type="EMBL" id="CAMXCT020001369">
    <property type="protein sequence ID" value="CAL1142821.1"/>
    <property type="molecule type" value="Genomic_DNA"/>
</dbReference>
<dbReference type="EMBL" id="CAMXCT030001369">
    <property type="protein sequence ID" value="CAL4776758.1"/>
    <property type="molecule type" value="Genomic_DNA"/>
</dbReference>
<dbReference type="InterPro" id="IPR027359">
    <property type="entry name" value="Volt_channel_dom_sf"/>
</dbReference>
<evidence type="ECO:0000313" key="9">
    <source>
        <dbReference type="Proteomes" id="UP001152797"/>
    </source>
</evidence>
<dbReference type="Proteomes" id="UP001152797">
    <property type="component" value="Unassembled WGS sequence"/>
</dbReference>
<reference evidence="7" key="1">
    <citation type="submission" date="2022-10" db="EMBL/GenBank/DDBJ databases">
        <authorList>
            <person name="Chen Y."/>
            <person name="Dougan E. K."/>
            <person name="Chan C."/>
            <person name="Rhodes N."/>
            <person name="Thang M."/>
        </authorList>
    </citation>
    <scope>NUCLEOTIDE SEQUENCE</scope>
</reference>
<proteinExistence type="predicted"/>
<reference evidence="8 9" key="2">
    <citation type="submission" date="2024-05" db="EMBL/GenBank/DDBJ databases">
        <authorList>
            <person name="Chen Y."/>
            <person name="Shah S."/>
            <person name="Dougan E. K."/>
            <person name="Thang M."/>
            <person name="Chan C."/>
        </authorList>
    </citation>
    <scope>NUCLEOTIDE SEQUENCE [LARGE SCALE GENOMIC DNA]</scope>
</reference>